<sequence>MPATIDAVEPLWNSQEAAEFLNVSQATLSRWRREHEGPPFVQVGGIARYNPPTVRAWVLEREGTHG</sequence>
<dbReference type="InterPro" id="IPR036388">
    <property type="entry name" value="WH-like_DNA-bd_sf"/>
</dbReference>
<gene>
    <name evidence="2" type="ORF">Leucomu_02325</name>
</gene>
<dbReference type="Proteomes" id="UP000285768">
    <property type="component" value="Chromosome"/>
</dbReference>
<dbReference type="InterPro" id="IPR041657">
    <property type="entry name" value="HTH_17"/>
</dbReference>
<protein>
    <submittedName>
        <fullName evidence="2">DNA-binding protein</fullName>
    </submittedName>
</protein>
<dbReference type="GO" id="GO:0003677">
    <property type="term" value="F:DNA binding"/>
    <property type="evidence" value="ECO:0007669"/>
    <property type="project" value="UniProtKB-KW"/>
</dbReference>
<name>A0ABX5QCZ2_9MICO</name>
<keyword evidence="2" id="KW-0238">DNA-binding</keyword>
<accession>A0ABX5QCZ2</accession>
<dbReference type="SUPFAM" id="SSF46955">
    <property type="entry name" value="Putative DNA-binding domain"/>
    <property type="match status" value="1"/>
</dbReference>
<evidence type="ECO:0000313" key="3">
    <source>
        <dbReference type="Proteomes" id="UP000285768"/>
    </source>
</evidence>
<dbReference type="RefSeq" id="WP_128386211.1">
    <property type="nucleotide sequence ID" value="NZ_CP035037.1"/>
</dbReference>
<evidence type="ECO:0000313" key="2">
    <source>
        <dbReference type="EMBL" id="QAB16915.1"/>
    </source>
</evidence>
<reference evidence="2 3" key="1">
    <citation type="submission" date="2019-01" db="EMBL/GenBank/DDBJ databases">
        <title>Leucobacter muris sp. nov. isolated from the nose of a laboratory mouse.</title>
        <authorList>
            <person name="Benga L."/>
            <person name="Sproeer C."/>
            <person name="Schumann P."/>
            <person name="Verbarg S."/>
            <person name="Bunk B."/>
            <person name="Engelhardt E."/>
            <person name="Benten P.M."/>
            <person name="Sager M."/>
        </authorList>
    </citation>
    <scope>NUCLEOTIDE SEQUENCE [LARGE SCALE GENOMIC DNA]</scope>
    <source>
        <strain evidence="2 3">DSM 101948</strain>
    </source>
</reference>
<organism evidence="2 3">
    <name type="scientific">Leucobacter muris</name>
    <dbReference type="NCBI Taxonomy" id="1935379"/>
    <lineage>
        <taxon>Bacteria</taxon>
        <taxon>Bacillati</taxon>
        <taxon>Actinomycetota</taxon>
        <taxon>Actinomycetes</taxon>
        <taxon>Micrococcales</taxon>
        <taxon>Microbacteriaceae</taxon>
        <taxon>Leucobacter</taxon>
    </lineage>
</organism>
<feature type="domain" description="Helix-turn-helix" evidence="1">
    <location>
        <begin position="15"/>
        <end position="60"/>
    </location>
</feature>
<evidence type="ECO:0000259" key="1">
    <source>
        <dbReference type="Pfam" id="PF12728"/>
    </source>
</evidence>
<keyword evidence="3" id="KW-1185">Reference proteome</keyword>
<dbReference type="EMBL" id="CP035037">
    <property type="protein sequence ID" value="QAB16915.1"/>
    <property type="molecule type" value="Genomic_DNA"/>
</dbReference>
<dbReference type="Gene3D" id="1.10.10.10">
    <property type="entry name" value="Winged helix-like DNA-binding domain superfamily/Winged helix DNA-binding domain"/>
    <property type="match status" value="1"/>
</dbReference>
<proteinExistence type="predicted"/>
<dbReference type="Pfam" id="PF12728">
    <property type="entry name" value="HTH_17"/>
    <property type="match status" value="1"/>
</dbReference>
<dbReference type="InterPro" id="IPR009061">
    <property type="entry name" value="DNA-bd_dom_put_sf"/>
</dbReference>